<name>A0AAV4U6H8_CAEEX</name>
<evidence type="ECO:0000313" key="2">
    <source>
        <dbReference type="EMBL" id="GIY53338.1"/>
    </source>
</evidence>
<evidence type="ECO:0000256" key="1">
    <source>
        <dbReference type="SAM" id="SignalP"/>
    </source>
</evidence>
<sequence>MFFEVVVLCLHRGVFAILTLRRKKYSRFVSDSKHSVFHMLVDALDSILFATSGKKNSLHVYIVKYFKEKSKKFRQYPLFTHWLCGVPLVIIHKAEAVKELLKEKE</sequence>
<dbReference type="AlphaFoldDB" id="A0AAV4U6H8"/>
<comment type="caution">
    <text evidence="2">The sequence shown here is derived from an EMBL/GenBank/DDBJ whole genome shotgun (WGS) entry which is preliminary data.</text>
</comment>
<keyword evidence="3" id="KW-1185">Reference proteome</keyword>
<dbReference type="EMBL" id="BPLR01012351">
    <property type="protein sequence ID" value="GIY53338.1"/>
    <property type="molecule type" value="Genomic_DNA"/>
</dbReference>
<evidence type="ECO:0000313" key="3">
    <source>
        <dbReference type="Proteomes" id="UP001054945"/>
    </source>
</evidence>
<evidence type="ECO:0008006" key="4">
    <source>
        <dbReference type="Google" id="ProtNLM"/>
    </source>
</evidence>
<proteinExistence type="predicted"/>
<protein>
    <recommendedName>
        <fullName evidence="4">LAGLIDADG homing endonuclease</fullName>
    </recommendedName>
</protein>
<feature type="signal peptide" evidence="1">
    <location>
        <begin position="1"/>
        <end position="16"/>
    </location>
</feature>
<reference evidence="2 3" key="1">
    <citation type="submission" date="2021-06" db="EMBL/GenBank/DDBJ databases">
        <title>Caerostris extrusa draft genome.</title>
        <authorList>
            <person name="Kono N."/>
            <person name="Arakawa K."/>
        </authorList>
    </citation>
    <scope>NUCLEOTIDE SEQUENCE [LARGE SCALE GENOMIC DNA]</scope>
</reference>
<organism evidence="2 3">
    <name type="scientific">Caerostris extrusa</name>
    <name type="common">Bark spider</name>
    <name type="synonym">Caerostris bankana</name>
    <dbReference type="NCBI Taxonomy" id="172846"/>
    <lineage>
        <taxon>Eukaryota</taxon>
        <taxon>Metazoa</taxon>
        <taxon>Ecdysozoa</taxon>
        <taxon>Arthropoda</taxon>
        <taxon>Chelicerata</taxon>
        <taxon>Arachnida</taxon>
        <taxon>Araneae</taxon>
        <taxon>Araneomorphae</taxon>
        <taxon>Entelegynae</taxon>
        <taxon>Araneoidea</taxon>
        <taxon>Araneidae</taxon>
        <taxon>Caerostris</taxon>
    </lineage>
</organism>
<feature type="chain" id="PRO_5043674648" description="LAGLIDADG homing endonuclease" evidence="1">
    <location>
        <begin position="17"/>
        <end position="105"/>
    </location>
</feature>
<accession>A0AAV4U6H8</accession>
<gene>
    <name evidence="2" type="ORF">CEXT_286921</name>
</gene>
<keyword evidence="1" id="KW-0732">Signal</keyword>
<dbReference type="Proteomes" id="UP001054945">
    <property type="component" value="Unassembled WGS sequence"/>
</dbReference>